<reference evidence="18" key="1">
    <citation type="submission" date="2025-08" db="UniProtKB">
        <authorList>
            <consortium name="RefSeq"/>
        </authorList>
    </citation>
    <scope>IDENTIFICATION</scope>
</reference>
<dbReference type="Gene3D" id="2.10.90.10">
    <property type="entry name" value="Cystine-knot cytokines"/>
    <property type="match status" value="1"/>
</dbReference>
<dbReference type="SUPFAM" id="SSF57501">
    <property type="entry name" value="Cystine-knot cytokines"/>
    <property type="match status" value="1"/>
</dbReference>
<dbReference type="KEGG" id="bacu:103010492"/>
<dbReference type="RefSeq" id="XP_007181307.1">
    <property type="nucleotide sequence ID" value="XM_007181245.1"/>
</dbReference>
<evidence type="ECO:0000256" key="6">
    <source>
        <dbReference type="ARBA" id="ARBA00023180"/>
    </source>
</evidence>
<dbReference type="InterPro" id="IPR018245">
    <property type="entry name" value="Gonadotropin_bsu_CS"/>
</dbReference>
<evidence type="ECO:0000256" key="5">
    <source>
        <dbReference type="ARBA" id="ARBA00023157"/>
    </source>
</evidence>
<dbReference type="Proteomes" id="UP001652580">
    <property type="component" value="Chromosome 9"/>
</dbReference>
<dbReference type="AlphaFoldDB" id="A0A384A1R1"/>
<organism evidence="17 18">
    <name type="scientific">Balaenoptera acutorostrata</name>
    <name type="common">Common minke whale</name>
    <name type="synonym">Balaena rostrata</name>
    <dbReference type="NCBI Taxonomy" id="9767"/>
    <lineage>
        <taxon>Eukaryota</taxon>
        <taxon>Metazoa</taxon>
        <taxon>Chordata</taxon>
        <taxon>Craniata</taxon>
        <taxon>Vertebrata</taxon>
        <taxon>Euteleostomi</taxon>
        <taxon>Mammalia</taxon>
        <taxon>Eutheria</taxon>
        <taxon>Laurasiatheria</taxon>
        <taxon>Artiodactyla</taxon>
        <taxon>Whippomorpha</taxon>
        <taxon>Cetacea</taxon>
        <taxon>Mysticeti</taxon>
        <taxon>Balaenopteridae</taxon>
        <taxon>Balaenoptera</taxon>
    </lineage>
</organism>
<evidence type="ECO:0000313" key="17">
    <source>
        <dbReference type="Proteomes" id="UP001652580"/>
    </source>
</evidence>
<comment type="function">
    <text evidence="8">Promotes spermatogenesis and ovulation by stimulating the testes and ovaries to synthesize steroids.</text>
</comment>
<dbReference type="SMART" id="SM00068">
    <property type="entry name" value="GHB"/>
    <property type="match status" value="1"/>
</dbReference>
<evidence type="ECO:0000256" key="8">
    <source>
        <dbReference type="ARBA" id="ARBA00037397"/>
    </source>
</evidence>
<dbReference type="PROSITE" id="PS00689">
    <property type="entry name" value="GLYCO_HORMONE_BETA_2"/>
    <property type="match status" value="1"/>
</dbReference>
<evidence type="ECO:0000256" key="7">
    <source>
        <dbReference type="ARBA" id="ARBA00037318"/>
    </source>
</evidence>
<dbReference type="CDD" id="cd00069">
    <property type="entry name" value="GHB_like"/>
    <property type="match status" value="1"/>
</dbReference>
<evidence type="ECO:0000256" key="3">
    <source>
        <dbReference type="ARBA" id="ARBA00022525"/>
    </source>
</evidence>
<keyword evidence="6" id="KW-0325">Glycoprotein</keyword>
<evidence type="ECO:0000313" key="18">
    <source>
        <dbReference type="RefSeq" id="XP_007181307.1"/>
    </source>
</evidence>
<dbReference type="InterPro" id="IPR029034">
    <property type="entry name" value="Cystine-knot_cytokine"/>
</dbReference>
<comment type="subcellular location">
    <subcellularLocation>
        <location evidence="1 15">Secreted</location>
    </subcellularLocation>
</comment>
<sequence length="171" mass="18898">MAGQSRMSTSLGLHDRTAHPSSQCLLKLNVTVEFGEQVYFSSDEVSSFCFLFCCWRAMCCSSCELTNIIITVEKEECGLCKGINTTWCAGYCCTQDLVYKDPAKSNIQKTCTFKELVYETVKVPGCAHHADSLYTYPVASECHCGKCDSDSTDCTVRGLGPSYCSFSEIKE</sequence>
<evidence type="ECO:0000256" key="13">
    <source>
        <dbReference type="ARBA" id="ARBA00041687"/>
    </source>
</evidence>
<dbReference type="InterPro" id="IPR006208">
    <property type="entry name" value="Glyco_hormone_CN"/>
</dbReference>
<evidence type="ECO:0000256" key="4">
    <source>
        <dbReference type="ARBA" id="ARBA00022702"/>
    </source>
</evidence>
<protein>
    <recommendedName>
        <fullName evidence="11">Follitropin subunit beta</fullName>
    </recommendedName>
    <alternativeName>
        <fullName evidence="13">Follicle-stimulating hormone beta subunit</fullName>
    </alternativeName>
    <alternativeName>
        <fullName evidence="14">Follitropin beta chain</fullName>
    </alternativeName>
    <alternativeName>
        <fullName evidence="12">Luteinizing hormone subunit beta</fullName>
    </alternativeName>
    <alternativeName>
        <fullName evidence="10">Lutropin subunit beta</fullName>
    </alternativeName>
</protein>
<evidence type="ECO:0000256" key="12">
    <source>
        <dbReference type="ARBA" id="ARBA00041504"/>
    </source>
</evidence>
<keyword evidence="4 15" id="KW-0372">Hormone</keyword>
<evidence type="ECO:0000256" key="10">
    <source>
        <dbReference type="ARBA" id="ARBA00039366"/>
    </source>
</evidence>
<evidence type="ECO:0000256" key="9">
    <source>
        <dbReference type="ARBA" id="ARBA00038691"/>
    </source>
</evidence>
<accession>A0A384A1R1</accession>
<dbReference type="GO" id="GO:0005737">
    <property type="term" value="C:cytoplasm"/>
    <property type="evidence" value="ECO:0007669"/>
    <property type="project" value="TreeGrafter"/>
</dbReference>
<dbReference type="InParanoid" id="A0A384A1R1"/>
<keyword evidence="5" id="KW-1015">Disulfide bond</keyword>
<dbReference type="PROSITE" id="PS00261">
    <property type="entry name" value="GLYCO_HORMONE_BETA_1"/>
    <property type="match status" value="1"/>
</dbReference>
<dbReference type="FunFam" id="2.10.90.10:FF:000007">
    <property type="entry name" value="Luteinizing hormone beta subunit"/>
    <property type="match status" value="1"/>
</dbReference>
<comment type="function">
    <text evidence="7">Together with the alpha chain CGA constitutes follitropin, the follicle-stimulating hormone, and provides its biological specificity to the hormone heterodimer. Binds FSHR, a G protein-coupled receptor, on target cells to activate downstream signaling pathways. Follitropin is involved in follicle development and spermatogenesis in reproductive organs.</text>
</comment>
<keyword evidence="17" id="KW-1185">Reference proteome</keyword>
<evidence type="ECO:0000256" key="14">
    <source>
        <dbReference type="ARBA" id="ARBA00042045"/>
    </source>
</evidence>
<comment type="similarity">
    <text evidence="2 15">Belongs to the glycoprotein hormones subunit beta family.</text>
</comment>
<dbReference type="GO" id="GO:0016913">
    <property type="term" value="F:follicle-stimulating hormone activity"/>
    <property type="evidence" value="ECO:0007669"/>
    <property type="project" value="TreeGrafter"/>
</dbReference>
<dbReference type="PANTHER" id="PTHR11515:SF17">
    <property type="entry name" value="FOLLITROPIN SUBUNIT BETA"/>
    <property type="match status" value="1"/>
</dbReference>
<dbReference type="InterPro" id="IPR001545">
    <property type="entry name" value="Gonadotropin_bsu"/>
</dbReference>
<proteinExistence type="inferred from homology"/>
<dbReference type="Pfam" id="PF00007">
    <property type="entry name" value="Cys_knot"/>
    <property type="match status" value="1"/>
</dbReference>
<name>A0A384A1R1_BALAC</name>
<evidence type="ECO:0000259" key="16">
    <source>
        <dbReference type="Pfam" id="PF00007"/>
    </source>
</evidence>
<dbReference type="STRING" id="310752.A0A384A1R1"/>
<dbReference type="GO" id="GO:0042699">
    <property type="term" value="P:follicle-stimulating hormone signaling pathway"/>
    <property type="evidence" value="ECO:0007669"/>
    <property type="project" value="TreeGrafter"/>
</dbReference>
<evidence type="ECO:0000256" key="15">
    <source>
        <dbReference type="RuleBase" id="RU004069"/>
    </source>
</evidence>
<evidence type="ECO:0000256" key="2">
    <source>
        <dbReference type="ARBA" id="ARBA00006552"/>
    </source>
</evidence>
<feature type="domain" description="Glycoprotein hormone subunit beta" evidence="16">
    <location>
        <begin position="60"/>
        <end position="164"/>
    </location>
</feature>
<comment type="subunit">
    <text evidence="9">Heterodimer. The active follitropin is a heterodimer composed of an alpha chain/CGA shared with other hormones and a unique beta chain/FSHB shown here.</text>
</comment>
<gene>
    <name evidence="18" type="primary">LOC103010492</name>
</gene>
<dbReference type="GO" id="GO:0005615">
    <property type="term" value="C:extracellular space"/>
    <property type="evidence" value="ECO:0007669"/>
    <property type="project" value="TreeGrafter"/>
</dbReference>
<dbReference type="PANTHER" id="PTHR11515">
    <property type="entry name" value="GLYCOPROTEIN HORMONE BETA CHAIN"/>
    <property type="match status" value="1"/>
</dbReference>
<evidence type="ECO:0000256" key="11">
    <source>
        <dbReference type="ARBA" id="ARBA00040964"/>
    </source>
</evidence>
<dbReference type="GeneID" id="103010492"/>
<evidence type="ECO:0000256" key="1">
    <source>
        <dbReference type="ARBA" id="ARBA00004613"/>
    </source>
</evidence>
<keyword evidence="3" id="KW-0964">Secreted</keyword>